<evidence type="ECO:0000313" key="5">
    <source>
        <dbReference type="Proteomes" id="UP000199021"/>
    </source>
</evidence>
<dbReference type="OrthoDB" id="2962330at2"/>
<dbReference type="InterPro" id="IPR011006">
    <property type="entry name" value="CheY-like_superfamily"/>
</dbReference>
<evidence type="ECO:0000259" key="2">
    <source>
        <dbReference type="PROSITE" id="PS50110"/>
    </source>
</evidence>
<dbReference type="Gene3D" id="2.40.50.1020">
    <property type="entry name" value="LytTr DNA-binding domain"/>
    <property type="match status" value="1"/>
</dbReference>
<keyword evidence="1" id="KW-0597">Phosphoprotein</keyword>
<dbReference type="InParanoid" id="A0A1H9FPV4"/>
<sequence length="249" mass="27531">MNSAVKVLIVEDEMIIAAKISMHLEQLGYEVVGILPRGEEAVVQCRQSPPDILLLDINLKGNLDGVETAQLLLKEDIIVPTIFLTANSDQATFDRAKSTLPQAFLTKPYRKTELSRAIDLAVANASTAPASAPQSAAISEDAHLLSDRIFVRHKERMVKLFLKDILYVEAERAYCKIVTSSTEYLLSIALGKLEEQLTSPTFMRVHRSYLINLSQIDEIAEGHVAIAGKAIPIGKSHREAFIARVNLIR</sequence>
<dbReference type="Proteomes" id="UP000199021">
    <property type="component" value="Unassembled WGS sequence"/>
</dbReference>
<dbReference type="GO" id="GO:0000156">
    <property type="term" value="F:phosphorelay response regulator activity"/>
    <property type="evidence" value="ECO:0007669"/>
    <property type="project" value="InterPro"/>
</dbReference>
<reference evidence="5" key="1">
    <citation type="submission" date="2016-10" db="EMBL/GenBank/DDBJ databases">
        <authorList>
            <person name="Varghese N."/>
            <person name="Submissions S."/>
        </authorList>
    </citation>
    <scope>NUCLEOTIDE SEQUENCE [LARGE SCALE GENOMIC DNA]</scope>
    <source>
        <strain evidence="5">DSM 24740</strain>
    </source>
</reference>
<dbReference type="Gene3D" id="3.40.50.2300">
    <property type="match status" value="1"/>
</dbReference>
<dbReference type="InterPro" id="IPR046947">
    <property type="entry name" value="LytR-like"/>
</dbReference>
<dbReference type="AlphaFoldDB" id="A0A1H9FPV4"/>
<feature type="domain" description="Response regulatory" evidence="2">
    <location>
        <begin position="6"/>
        <end position="122"/>
    </location>
</feature>
<dbReference type="Pfam" id="PF00072">
    <property type="entry name" value="Response_reg"/>
    <property type="match status" value="1"/>
</dbReference>
<organism evidence="4 5">
    <name type="scientific">Neolewinella agarilytica</name>
    <dbReference type="NCBI Taxonomy" id="478744"/>
    <lineage>
        <taxon>Bacteria</taxon>
        <taxon>Pseudomonadati</taxon>
        <taxon>Bacteroidota</taxon>
        <taxon>Saprospiria</taxon>
        <taxon>Saprospirales</taxon>
        <taxon>Lewinellaceae</taxon>
        <taxon>Neolewinella</taxon>
    </lineage>
</organism>
<dbReference type="PROSITE" id="PS50930">
    <property type="entry name" value="HTH_LYTTR"/>
    <property type="match status" value="1"/>
</dbReference>
<dbReference type="InterPro" id="IPR007492">
    <property type="entry name" value="LytTR_DNA-bd_dom"/>
</dbReference>
<evidence type="ECO:0000259" key="3">
    <source>
        <dbReference type="PROSITE" id="PS50930"/>
    </source>
</evidence>
<dbReference type="STRING" id="478744.SAMN05444359_10941"/>
<dbReference type="SMART" id="SM00448">
    <property type="entry name" value="REC"/>
    <property type="match status" value="1"/>
</dbReference>
<name>A0A1H9FPV4_9BACT</name>
<protein>
    <submittedName>
        <fullName evidence="4">Two component transcriptional regulator, LytTR family</fullName>
    </submittedName>
</protein>
<evidence type="ECO:0000256" key="1">
    <source>
        <dbReference type="PROSITE-ProRule" id="PRU00169"/>
    </source>
</evidence>
<keyword evidence="5" id="KW-1185">Reference proteome</keyword>
<dbReference type="RefSeq" id="WP_090167781.1">
    <property type="nucleotide sequence ID" value="NZ_FOFB01000009.1"/>
</dbReference>
<proteinExistence type="predicted"/>
<evidence type="ECO:0000313" key="4">
    <source>
        <dbReference type="EMBL" id="SEQ39408.1"/>
    </source>
</evidence>
<accession>A0A1H9FPV4</accession>
<dbReference type="Pfam" id="PF04397">
    <property type="entry name" value="LytTR"/>
    <property type="match status" value="1"/>
</dbReference>
<dbReference type="PANTHER" id="PTHR37299:SF1">
    <property type="entry name" value="STAGE 0 SPORULATION PROTEIN A HOMOLOG"/>
    <property type="match status" value="1"/>
</dbReference>
<dbReference type="PROSITE" id="PS50110">
    <property type="entry name" value="RESPONSE_REGULATORY"/>
    <property type="match status" value="1"/>
</dbReference>
<dbReference type="EMBL" id="FOFB01000009">
    <property type="protein sequence ID" value="SEQ39408.1"/>
    <property type="molecule type" value="Genomic_DNA"/>
</dbReference>
<dbReference type="InterPro" id="IPR001789">
    <property type="entry name" value="Sig_transdc_resp-reg_receiver"/>
</dbReference>
<feature type="modified residue" description="4-aspartylphosphate" evidence="1">
    <location>
        <position position="56"/>
    </location>
</feature>
<dbReference type="CDD" id="cd17534">
    <property type="entry name" value="REC_DC-like"/>
    <property type="match status" value="1"/>
</dbReference>
<dbReference type="GO" id="GO:0003677">
    <property type="term" value="F:DNA binding"/>
    <property type="evidence" value="ECO:0007669"/>
    <property type="project" value="InterPro"/>
</dbReference>
<dbReference type="PANTHER" id="PTHR37299">
    <property type="entry name" value="TRANSCRIPTIONAL REGULATOR-RELATED"/>
    <property type="match status" value="1"/>
</dbReference>
<dbReference type="SMART" id="SM00850">
    <property type="entry name" value="LytTR"/>
    <property type="match status" value="1"/>
</dbReference>
<dbReference type="SUPFAM" id="SSF52172">
    <property type="entry name" value="CheY-like"/>
    <property type="match status" value="1"/>
</dbReference>
<gene>
    <name evidence="4" type="ORF">SAMN05444359_10941</name>
</gene>
<feature type="domain" description="HTH LytTR-type" evidence="3">
    <location>
        <begin position="149"/>
        <end position="219"/>
    </location>
</feature>